<feature type="binding site" evidence="9">
    <location>
        <begin position="114"/>
        <end position="117"/>
    </location>
    <ligand>
        <name>5-phospho-alpha-D-ribose 1-diphosphate</name>
        <dbReference type="ChEBI" id="CHEBI:58017"/>
    </ligand>
</feature>
<protein>
    <recommendedName>
        <fullName evidence="9">Anthranilate phosphoribosyltransferase</fullName>
        <ecNumber evidence="9">2.4.2.18</ecNumber>
    </recommendedName>
</protein>
<keyword evidence="9" id="KW-0460">Magnesium</keyword>
<comment type="function">
    <text evidence="9">Catalyzes the transfer of the phosphoribosyl group of 5-phosphorylribose-1-pyrophosphate (PRPP) to anthranilate to yield N-(5'-phosphoribosyl)-anthranilate (PRA).</text>
</comment>
<dbReference type="AlphaFoldDB" id="A0A560W798"/>
<dbReference type="PANTHER" id="PTHR43285">
    <property type="entry name" value="ANTHRANILATE PHOSPHORIBOSYLTRANSFERASE"/>
    <property type="match status" value="1"/>
</dbReference>
<feature type="region of interest" description="Disordered" evidence="10">
    <location>
        <begin position="1"/>
        <end position="23"/>
    </location>
</feature>
<evidence type="ECO:0000256" key="5">
    <source>
        <dbReference type="ARBA" id="ARBA00022822"/>
    </source>
</evidence>
<comment type="catalytic activity">
    <reaction evidence="7 9">
        <text>N-(5-phospho-beta-D-ribosyl)anthranilate + diphosphate = 5-phospho-alpha-D-ribose 1-diphosphate + anthranilate</text>
        <dbReference type="Rhea" id="RHEA:11768"/>
        <dbReference type="ChEBI" id="CHEBI:16567"/>
        <dbReference type="ChEBI" id="CHEBI:18277"/>
        <dbReference type="ChEBI" id="CHEBI:33019"/>
        <dbReference type="ChEBI" id="CHEBI:58017"/>
        <dbReference type="EC" id="2.4.2.18"/>
    </reaction>
</comment>
<dbReference type="Pfam" id="PF02885">
    <property type="entry name" value="Glycos_trans_3N"/>
    <property type="match status" value="1"/>
</dbReference>
<keyword evidence="4 9" id="KW-0808">Transferase</keyword>
<feature type="binding site" evidence="9">
    <location>
        <position position="190"/>
    </location>
    <ligand>
        <name>anthranilate</name>
        <dbReference type="ChEBI" id="CHEBI:16567"/>
        <label>2</label>
    </ligand>
</feature>
<evidence type="ECO:0000256" key="7">
    <source>
        <dbReference type="ARBA" id="ARBA00052328"/>
    </source>
</evidence>
<reference evidence="13 14" key="1">
    <citation type="submission" date="2019-06" db="EMBL/GenBank/DDBJ databases">
        <title>Sequencing the genomes of 1000 actinobacteria strains.</title>
        <authorList>
            <person name="Klenk H.-P."/>
        </authorList>
    </citation>
    <scope>NUCLEOTIDE SEQUENCE [LARGE SCALE GENOMIC DNA]</scope>
    <source>
        <strain evidence="13 14">DSM 18935</strain>
    </source>
</reference>
<comment type="subunit">
    <text evidence="9">Homodimer.</text>
</comment>
<dbReference type="GO" id="GO:0000287">
    <property type="term" value="F:magnesium ion binding"/>
    <property type="evidence" value="ECO:0007669"/>
    <property type="project" value="UniProtKB-UniRule"/>
</dbReference>
<evidence type="ECO:0000256" key="2">
    <source>
        <dbReference type="ARBA" id="ARBA00022605"/>
    </source>
</evidence>
<proteinExistence type="inferred from homology"/>
<evidence type="ECO:0000256" key="9">
    <source>
        <dbReference type="HAMAP-Rule" id="MF_00211"/>
    </source>
</evidence>
<dbReference type="GO" id="GO:0000162">
    <property type="term" value="P:L-tryptophan biosynthetic process"/>
    <property type="evidence" value="ECO:0007669"/>
    <property type="project" value="UniProtKB-UniRule"/>
</dbReference>
<dbReference type="Gene3D" id="3.40.1030.10">
    <property type="entry name" value="Nucleoside phosphorylase/phosphoribosyltransferase catalytic domain"/>
    <property type="match status" value="1"/>
</dbReference>
<feature type="domain" description="Glycosyl transferase family 3" evidence="11">
    <location>
        <begin position="98"/>
        <end position="354"/>
    </location>
</feature>
<name>A0A560W798_9MICO</name>
<feature type="binding site" evidence="9">
    <location>
        <begin position="107"/>
        <end position="108"/>
    </location>
    <ligand>
        <name>5-phospho-alpha-D-ribose 1-diphosphate</name>
        <dbReference type="ChEBI" id="CHEBI:58017"/>
    </ligand>
</feature>
<comment type="similarity">
    <text evidence="9">Belongs to the anthranilate phosphoribosyltransferase family.</text>
</comment>
<keyword evidence="9" id="KW-0479">Metal-binding</keyword>
<comment type="cofactor">
    <cofactor evidence="9">
        <name>Mg(2+)</name>
        <dbReference type="ChEBI" id="CHEBI:18420"/>
    </cofactor>
    <text evidence="9">Binds 2 magnesium ions per monomer.</text>
</comment>
<dbReference type="Gene3D" id="1.20.970.10">
    <property type="entry name" value="Transferase, Pyrimidine Nucleoside Phosphorylase, Chain C"/>
    <property type="match status" value="1"/>
</dbReference>
<dbReference type="InterPro" id="IPR036320">
    <property type="entry name" value="Glycosyl_Trfase_fam3_N_dom_sf"/>
</dbReference>
<keyword evidence="14" id="KW-1185">Reference proteome</keyword>
<keyword evidence="5 9" id="KW-0822">Tryptophan biosynthesis</keyword>
<keyword evidence="3 9" id="KW-0328">Glycosyltransferase</keyword>
<dbReference type="HAMAP" id="MF_00211">
    <property type="entry name" value="TrpD"/>
    <property type="match status" value="1"/>
</dbReference>
<feature type="compositionally biased region" description="Polar residues" evidence="10">
    <location>
        <begin position="1"/>
        <end position="11"/>
    </location>
</feature>
<dbReference type="InterPro" id="IPR005940">
    <property type="entry name" value="Anthranilate_Pribosyl_Tfrase"/>
</dbReference>
<comment type="pathway">
    <text evidence="1 9">Amino-acid biosynthesis; L-tryptophan biosynthesis; L-tryptophan from chorismate: step 2/5.</text>
</comment>
<dbReference type="Pfam" id="PF00591">
    <property type="entry name" value="Glycos_transf_3"/>
    <property type="match status" value="1"/>
</dbReference>
<dbReference type="Proteomes" id="UP000315628">
    <property type="component" value="Unassembled WGS sequence"/>
</dbReference>
<feature type="binding site" evidence="9">
    <location>
        <position position="249"/>
    </location>
    <ligand>
        <name>Mg(2+)</name>
        <dbReference type="ChEBI" id="CHEBI:18420"/>
        <label>1</label>
    </ligand>
</feature>
<dbReference type="FunFam" id="3.40.1030.10:FF:000002">
    <property type="entry name" value="Anthranilate phosphoribosyltransferase"/>
    <property type="match status" value="1"/>
</dbReference>
<organism evidence="13 14">
    <name type="scientific">Marihabitans asiaticum</name>
    <dbReference type="NCBI Taxonomy" id="415218"/>
    <lineage>
        <taxon>Bacteria</taxon>
        <taxon>Bacillati</taxon>
        <taxon>Actinomycetota</taxon>
        <taxon>Actinomycetes</taxon>
        <taxon>Micrococcales</taxon>
        <taxon>Intrasporangiaceae</taxon>
        <taxon>Marihabitans</taxon>
    </lineage>
</organism>
<dbReference type="SUPFAM" id="SSF52418">
    <property type="entry name" value="Nucleoside phosphorylase/phosphoribosyltransferase catalytic domain"/>
    <property type="match status" value="1"/>
</dbReference>
<feature type="binding site" evidence="9">
    <location>
        <position position="116"/>
    </location>
    <ligand>
        <name>Mg(2+)</name>
        <dbReference type="ChEBI" id="CHEBI:18420"/>
        <label>1</label>
    </ligand>
</feature>
<feature type="binding site" evidence="9">
    <location>
        <position position="104"/>
    </location>
    <ligand>
        <name>anthranilate</name>
        <dbReference type="ChEBI" id="CHEBI:16567"/>
        <label>1</label>
    </ligand>
</feature>
<evidence type="ECO:0000256" key="1">
    <source>
        <dbReference type="ARBA" id="ARBA00004907"/>
    </source>
</evidence>
<gene>
    <name evidence="9" type="primary">trpD</name>
    <name evidence="13" type="ORF">FB557_2786</name>
</gene>
<evidence type="ECO:0000259" key="12">
    <source>
        <dbReference type="Pfam" id="PF02885"/>
    </source>
</evidence>
<feature type="binding site" evidence="9">
    <location>
        <begin position="132"/>
        <end position="140"/>
    </location>
    <ligand>
        <name>5-phospho-alpha-D-ribose 1-diphosphate</name>
        <dbReference type="ChEBI" id="CHEBI:58017"/>
    </ligand>
</feature>
<feature type="binding site" evidence="9">
    <location>
        <position position="112"/>
    </location>
    <ligand>
        <name>5-phospho-alpha-D-ribose 1-diphosphate</name>
        <dbReference type="ChEBI" id="CHEBI:58017"/>
    </ligand>
</feature>
<dbReference type="NCBIfam" id="TIGR01245">
    <property type="entry name" value="trpD"/>
    <property type="match status" value="1"/>
</dbReference>
<evidence type="ECO:0000313" key="13">
    <source>
        <dbReference type="EMBL" id="TWD13385.1"/>
    </source>
</evidence>
<dbReference type="SUPFAM" id="SSF47648">
    <property type="entry name" value="Nucleoside phosphorylase/phosphoribosyltransferase N-terminal domain"/>
    <property type="match status" value="1"/>
</dbReference>
<comment type="caution">
    <text evidence="13">The sequence shown here is derived from an EMBL/GenBank/DDBJ whole genome shotgun (WGS) entry which is preliminary data.</text>
</comment>
<dbReference type="EMBL" id="VIUW01000005">
    <property type="protein sequence ID" value="TWD13385.1"/>
    <property type="molecule type" value="Genomic_DNA"/>
</dbReference>
<dbReference type="OrthoDB" id="9806430at2"/>
<evidence type="ECO:0000256" key="3">
    <source>
        <dbReference type="ARBA" id="ARBA00022676"/>
    </source>
</evidence>
<dbReference type="RefSeq" id="WP_144858186.1">
    <property type="nucleotide sequence ID" value="NZ_BAAAYT010000002.1"/>
</dbReference>
<evidence type="ECO:0000256" key="6">
    <source>
        <dbReference type="ARBA" id="ARBA00023141"/>
    </source>
</evidence>
<dbReference type="GO" id="GO:0004048">
    <property type="term" value="F:anthranilate phosphoribosyltransferase activity"/>
    <property type="evidence" value="ECO:0007669"/>
    <property type="project" value="UniProtKB-UniRule"/>
</dbReference>
<feature type="binding site" evidence="9">
    <location>
        <position position="104"/>
    </location>
    <ligand>
        <name>5-phospho-alpha-D-ribose 1-diphosphate</name>
        <dbReference type="ChEBI" id="CHEBI:58017"/>
    </ligand>
</feature>
<dbReference type="EC" id="2.4.2.18" evidence="9"/>
<feature type="binding site" evidence="9">
    <location>
        <position position="135"/>
    </location>
    <ligand>
        <name>anthranilate</name>
        <dbReference type="ChEBI" id="CHEBI:16567"/>
        <label>1</label>
    </ligand>
</feature>
<feature type="binding site" evidence="9">
    <location>
        <position position="248"/>
    </location>
    <ligand>
        <name>Mg(2+)</name>
        <dbReference type="ChEBI" id="CHEBI:18420"/>
        <label>2</label>
    </ligand>
</feature>
<dbReference type="InterPro" id="IPR000312">
    <property type="entry name" value="Glycosyl_Trfase_fam3"/>
</dbReference>
<sequence>MPTDVTSSGESGRSVPASGDDVAEPSWPDLLTLLLDRQDLSAAQARWAMDQLMSGEADPVPVAGFLVALRAKGETVPEIEGIAEAMLGRAVRIDVPGETVDIVGTGGDRHHTVNISTMSAVVLAGAGLTVVKHGNRAVSSSSGSADVLERLGVSLTLSREAVRESALQAGITFCFANAFHPSMRHAAPVRGGLGIPTAFNLLGPLTNPAQPRYSAVGVANPHFAPLIAGVFAARRREAVVFRGDEGLDELSPAGSSRLWWVSGGQITAASLRPEQVGVRPCTLADLRGGDAGANADIARRVFAGERLPARDAVVLNAAAAHALAMAKGEPVADPVAAIAASVETIERVIDDGLAAAALDRWVETSTRLAESH</sequence>
<keyword evidence="2 9" id="KW-0028">Amino-acid biosynthesis</keyword>
<evidence type="ECO:0000256" key="10">
    <source>
        <dbReference type="SAM" id="MobiDB-lite"/>
    </source>
</evidence>
<dbReference type="InterPro" id="IPR017459">
    <property type="entry name" value="Glycosyl_Trfase_fam3_N_dom"/>
</dbReference>
<evidence type="ECO:0000256" key="8">
    <source>
        <dbReference type="ARBA" id="ARBA00061188"/>
    </source>
</evidence>
<evidence type="ECO:0000256" key="4">
    <source>
        <dbReference type="ARBA" id="ARBA00022679"/>
    </source>
</evidence>
<evidence type="ECO:0000259" key="11">
    <source>
        <dbReference type="Pfam" id="PF00591"/>
    </source>
</evidence>
<evidence type="ECO:0000313" key="14">
    <source>
        <dbReference type="Proteomes" id="UP000315628"/>
    </source>
</evidence>
<comment type="similarity">
    <text evidence="8">In the C-terminal section; belongs to the anthranilate phosphoribosyltransferase family.</text>
</comment>
<feature type="binding site" evidence="9">
    <location>
        <position position="249"/>
    </location>
    <ligand>
        <name>Mg(2+)</name>
        <dbReference type="ChEBI" id="CHEBI:18420"/>
        <label>2</label>
    </ligand>
</feature>
<feature type="binding site" evidence="9">
    <location>
        <position position="144"/>
    </location>
    <ligand>
        <name>5-phospho-alpha-D-ribose 1-diphosphate</name>
        <dbReference type="ChEBI" id="CHEBI:58017"/>
    </ligand>
</feature>
<feature type="domain" description="Glycosyl transferase family 3 N-terminal" evidence="12">
    <location>
        <begin position="29"/>
        <end position="89"/>
    </location>
</feature>
<dbReference type="UniPathway" id="UPA00035">
    <property type="reaction ID" value="UER00041"/>
</dbReference>
<keyword evidence="6 9" id="KW-0057">Aromatic amino acid biosynthesis</keyword>
<dbReference type="InterPro" id="IPR035902">
    <property type="entry name" value="Nuc_phospho_transferase"/>
</dbReference>
<dbReference type="GO" id="GO:0005829">
    <property type="term" value="C:cytosol"/>
    <property type="evidence" value="ECO:0007669"/>
    <property type="project" value="TreeGrafter"/>
</dbReference>
<dbReference type="PANTHER" id="PTHR43285:SF2">
    <property type="entry name" value="ANTHRANILATE PHOSPHORIBOSYLTRANSFERASE"/>
    <property type="match status" value="1"/>
</dbReference>
<accession>A0A560W798</accession>
<comment type="caution">
    <text evidence="9">Lacks conserved residue(s) required for the propagation of feature annotation.</text>
</comment>